<protein>
    <recommendedName>
        <fullName evidence="2">RecQ-mediated genome instability protein 1</fullName>
    </recommendedName>
</protein>
<organism evidence="6 7">
    <name type="scientific">Malassezia restricta (strain ATCC 96810 / NBRC 103918 / CBS 7877)</name>
    <name type="common">Seborrheic dermatitis infection agent</name>
    <dbReference type="NCBI Taxonomy" id="425264"/>
    <lineage>
        <taxon>Eukaryota</taxon>
        <taxon>Fungi</taxon>
        <taxon>Dikarya</taxon>
        <taxon>Basidiomycota</taxon>
        <taxon>Ustilaginomycotina</taxon>
        <taxon>Malasseziomycetes</taxon>
        <taxon>Malasseziales</taxon>
        <taxon>Malasseziaceae</taxon>
        <taxon>Malassezia</taxon>
    </lineage>
</organism>
<feature type="region of interest" description="Disordered" evidence="3">
    <location>
        <begin position="331"/>
        <end position="356"/>
    </location>
</feature>
<dbReference type="GO" id="GO:0016604">
    <property type="term" value="C:nuclear body"/>
    <property type="evidence" value="ECO:0007669"/>
    <property type="project" value="TreeGrafter"/>
</dbReference>
<dbReference type="OrthoDB" id="341511at2759"/>
<dbReference type="Gene3D" id="2.40.50.770">
    <property type="entry name" value="RecQ-mediated genome instability protein Rmi1, C-terminal domain"/>
    <property type="match status" value="1"/>
</dbReference>
<proteinExistence type="inferred from homology"/>
<dbReference type="GO" id="GO:0031422">
    <property type="term" value="C:RecQ family helicase-topoisomerase III complex"/>
    <property type="evidence" value="ECO:0007669"/>
    <property type="project" value="TreeGrafter"/>
</dbReference>
<dbReference type="PANTHER" id="PTHR14790">
    <property type="entry name" value="RECQ-MEDIATED GENOME INSTABILITY PROTEIN 1 RMI1"/>
    <property type="match status" value="1"/>
</dbReference>
<dbReference type="Proteomes" id="UP000269793">
    <property type="component" value="Chromosome V"/>
</dbReference>
<accession>A0A3G2S745</accession>
<dbReference type="InterPro" id="IPR013894">
    <property type="entry name" value="RMI1_OB"/>
</dbReference>
<evidence type="ECO:0000313" key="6">
    <source>
        <dbReference type="EMBL" id="AYO43863.1"/>
    </source>
</evidence>
<evidence type="ECO:0000259" key="4">
    <source>
        <dbReference type="Pfam" id="PF08585"/>
    </source>
</evidence>
<dbReference type="STRING" id="425264.A0A3G2S745"/>
<dbReference type="Pfam" id="PF08585">
    <property type="entry name" value="RMI1_N_C"/>
    <property type="match status" value="1"/>
</dbReference>
<evidence type="ECO:0000259" key="5">
    <source>
        <dbReference type="Pfam" id="PF21000"/>
    </source>
</evidence>
<dbReference type="GO" id="GO:0000724">
    <property type="term" value="P:double-strand break repair via homologous recombination"/>
    <property type="evidence" value="ECO:0007669"/>
    <property type="project" value="TreeGrafter"/>
</dbReference>
<dbReference type="InterPro" id="IPR049363">
    <property type="entry name" value="RMI1_N"/>
</dbReference>
<evidence type="ECO:0000256" key="1">
    <source>
        <dbReference type="ARBA" id="ARBA00006395"/>
    </source>
</evidence>
<name>A0A3G2S745_MALR7</name>
<dbReference type="EMBL" id="CP033152">
    <property type="protein sequence ID" value="AYO43863.1"/>
    <property type="molecule type" value="Genomic_DNA"/>
</dbReference>
<dbReference type="PANTHER" id="PTHR14790:SF15">
    <property type="entry name" value="RECQ-MEDIATED GENOME INSTABILITY PROTEIN 1"/>
    <property type="match status" value="1"/>
</dbReference>
<dbReference type="SMART" id="SM01161">
    <property type="entry name" value="DUF1767"/>
    <property type="match status" value="1"/>
</dbReference>
<gene>
    <name evidence="6" type="primary">RMI1</name>
    <name evidence="6" type="ORF">DNF11_2913</name>
</gene>
<dbReference type="AlphaFoldDB" id="A0A3G2S745"/>
<keyword evidence="7" id="KW-1185">Reference proteome</keyword>
<sequence>MPPAAQEHLQHVHDALLSELGHVPLSNVWLNECIAHLCSLYPTLVFDRAQLLQRVRAQLLVSDLIQSMDHGSLQLHKYSQALVQVVGIMDVGVSAQSLYDAWISREAEPTTPFPRGMLRLELSDGFIQQPIMAYEYEPIPDLSLLTCLGTKLLLRHPIQERGILLLSPQSVCVLGGTIPELDSHAALAERICAPLNKDVSTLKVQRHPTTSLSFANPSKINSVESESQFKRVEEKQPDMEAISLDDNEDDDVLMMDAELAIREAELTHTQSPRSSLLQKLYDAPMSTPSATPSSSHPEPISTSARHAHDKLFVPKRGTPISQSSSIYLVSSDVEDAADPPTDSRTYIAISDDSDDA</sequence>
<dbReference type="GO" id="GO:0000712">
    <property type="term" value="P:resolution of meiotic recombination intermediates"/>
    <property type="evidence" value="ECO:0007669"/>
    <property type="project" value="TreeGrafter"/>
</dbReference>
<reference evidence="6 7" key="1">
    <citation type="submission" date="2018-10" db="EMBL/GenBank/DDBJ databases">
        <title>Complete genome sequence of Malassezia restricta CBS 7877.</title>
        <authorList>
            <person name="Morand S.C."/>
            <person name="Bertignac M."/>
            <person name="Iltis A."/>
            <person name="Kolder I."/>
            <person name="Pirovano W."/>
            <person name="Jourdain R."/>
            <person name="Clavaud C."/>
        </authorList>
    </citation>
    <scope>NUCLEOTIDE SEQUENCE [LARGE SCALE GENOMIC DNA]</scope>
    <source>
        <strain evidence="6 7">CBS 7877</strain>
    </source>
</reference>
<evidence type="ECO:0000256" key="2">
    <source>
        <dbReference type="ARBA" id="ARBA00018987"/>
    </source>
</evidence>
<evidence type="ECO:0000256" key="3">
    <source>
        <dbReference type="SAM" id="MobiDB-lite"/>
    </source>
</evidence>
<feature type="domain" description="RecQ mediated genome instability protein 1 OB-fold" evidence="4">
    <location>
        <begin position="80"/>
        <end position="185"/>
    </location>
</feature>
<feature type="domain" description="RMI1 N-terminal" evidence="5">
    <location>
        <begin position="22"/>
        <end position="64"/>
    </location>
</feature>
<dbReference type="Pfam" id="PF21000">
    <property type="entry name" value="RMI1_N_N"/>
    <property type="match status" value="1"/>
</dbReference>
<evidence type="ECO:0000313" key="7">
    <source>
        <dbReference type="Proteomes" id="UP000269793"/>
    </source>
</evidence>
<feature type="compositionally biased region" description="Low complexity" evidence="3">
    <location>
        <begin position="283"/>
        <end position="299"/>
    </location>
</feature>
<comment type="similarity">
    <text evidence="1">Belongs to the RMI1 family.</text>
</comment>
<feature type="region of interest" description="Disordered" evidence="3">
    <location>
        <begin position="283"/>
        <end position="318"/>
    </location>
</feature>
<dbReference type="VEuPathDB" id="FungiDB:DNF11_2913"/>
<dbReference type="InterPro" id="IPR042470">
    <property type="entry name" value="RMI1_N_C_sf"/>
</dbReference>